<feature type="transmembrane region" description="Helical" evidence="6">
    <location>
        <begin position="230"/>
        <end position="248"/>
    </location>
</feature>
<evidence type="ECO:0000256" key="4">
    <source>
        <dbReference type="ARBA" id="ARBA00023136"/>
    </source>
</evidence>
<dbReference type="InterPro" id="IPR008915">
    <property type="entry name" value="Peptidase_M50"/>
</dbReference>
<keyword evidence="10" id="KW-1185">Reference proteome</keyword>
<dbReference type="GO" id="GO:0012505">
    <property type="term" value="C:endomembrane system"/>
    <property type="evidence" value="ECO:0007669"/>
    <property type="project" value="UniProtKB-SubCell"/>
</dbReference>
<keyword evidence="2 6" id="KW-0812">Transmembrane</keyword>
<evidence type="ECO:0000256" key="3">
    <source>
        <dbReference type="ARBA" id="ARBA00022989"/>
    </source>
</evidence>
<evidence type="ECO:0000259" key="8">
    <source>
        <dbReference type="Pfam" id="PF02163"/>
    </source>
</evidence>
<feature type="transmembrane region" description="Helical" evidence="6">
    <location>
        <begin position="196"/>
        <end position="218"/>
    </location>
</feature>
<dbReference type="Proteomes" id="UP001215280">
    <property type="component" value="Unassembled WGS sequence"/>
</dbReference>
<keyword evidence="4 6" id="KW-0472">Membrane</keyword>
<feature type="chain" id="PRO_5042217842" description="Endopeptidase S2P" evidence="7">
    <location>
        <begin position="18"/>
        <end position="542"/>
    </location>
</feature>
<comment type="caution">
    <text evidence="9">The sequence shown here is derived from an EMBL/GenBank/DDBJ whole genome shotgun (WGS) entry which is preliminary data.</text>
</comment>
<sequence>MASLVLVLLVVWTVVHGANYFLRPFKSNALLPTSHSLGRKRERSTQVVLNKFHLRVQTKAWNARHDAFTKVVSPQQGVRLRAVLTSFYSAGCVMGVLGTLLSLGLLIWNCGHTLLPLLQGIMSSPAEPLGLMKRGLELAEKQATRSSVIKPLIPGVTVPLNHLPVILFTVFLSQIIHELGHAVSAALDAVPVMSTGVSFTVIVPAAFVTFPAAALGALEPLARARIIAAGPFHNLVFWAALLLVNLGAGDLLTRTIYRDMSDVGRVVVGIDRDSYLQGHLPVGSLITKLDDTPLGAAGVDRWTEYLTSSDTSDVGWCVDRTGFLGSPQACCAPHAPASSLSCFIAVSLSSTEQGCLEAVPILTDQDGQRCTTDTDCLDAASACIRPDASAQILRITVHLDEQEHEEVVLWSGPPAEVFEQVEIGHFLPRTQFLPLWLWASIQLFWMYLKTATLSLYLFNLLPLPYLDGAQFVDALLDVVFDPDARAGFDEYDIEALEAATANDSGSRGRRRGRWKARAGRGITVATTGLFVLCALLALMNIR</sequence>
<evidence type="ECO:0000256" key="6">
    <source>
        <dbReference type="SAM" id="Phobius"/>
    </source>
</evidence>
<dbReference type="GO" id="GO:0005737">
    <property type="term" value="C:cytoplasm"/>
    <property type="evidence" value="ECO:0007669"/>
    <property type="project" value="TreeGrafter"/>
</dbReference>
<feature type="domain" description="Peptidase M50" evidence="8">
    <location>
        <begin position="167"/>
        <end position="479"/>
    </location>
</feature>
<dbReference type="PANTHER" id="PTHR13325:SF3">
    <property type="entry name" value="MEMBRANE-BOUND TRANSCRIPTION FACTOR SITE-2 PROTEASE"/>
    <property type="match status" value="1"/>
</dbReference>
<dbReference type="AlphaFoldDB" id="A0AAD7IE02"/>
<proteinExistence type="predicted"/>
<gene>
    <name evidence="9" type="ORF">DFH07DRAFT_62558</name>
</gene>
<evidence type="ECO:0000256" key="1">
    <source>
        <dbReference type="ARBA" id="ARBA00004127"/>
    </source>
</evidence>
<evidence type="ECO:0000256" key="5">
    <source>
        <dbReference type="ARBA" id="ARBA00032658"/>
    </source>
</evidence>
<keyword evidence="7" id="KW-0732">Signal</keyword>
<dbReference type="PANTHER" id="PTHR13325">
    <property type="entry name" value="PROTEASE M50 MEMBRANE-BOUND TRANSCRIPTION FACTOR SITE 2 PROTEASE"/>
    <property type="match status" value="1"/>
</dbReference>
<dbReference type="EMBL" id="JARJLG010000125">
    <property type="protein sequence ID" value="KAJ7740960.1"/>
    <property type="molecule type" value="Genomic_DNA"/>
</dbReference>
<comment type="subcellular location">
    <subcellularLocation>
        <location evidence="1">Endomembrane system</location>
        <topology evidence="1">Multi-pass membrane protein</topology>
    </subcellularLocation>
</comment>
<dbReference type="GO" id="GO:0004222">
    <property type="term" value="F:metalloendopeptidase activity"/>
    <property type="evidence" value="ECO:0007669"/>
    <property type="project" value="InterPro"/>
</dbReference>
<dbReference type="GO" id="GO:1905897">
    <property type="term" value="P:regulation of response to endoplasmic reticulum stress"/>
    <property type="evidence" value="ECO:0007669"/>
    <property type="project" value="TreeGrafter"/>
</dbReference>
<feature type="transmembrane region" description="Helical" evidence="6">
    <location>
        <begin position="87"/>
        <end position="108"/>
    </location>
</feature>
<evidence type="ECO:0000256" key="2">
    <source>
        <dbReference type="ARBA" id="ARBA00022692"/>
    </source>
</evidence>
<name>A0AAD7IE02_9AGAR</name>
<reference evidence="9" key="1">
    <citation type="submission" date="2023-03" db="EMBL/GenBank/DDBJ databases">
        <title>Massive genome expansion in bonnet fungi (Mycena s.s.) driven by repeated elements and novel gene families across ecological guilds.</title>
        <authorList>
            <consortium name="Lawrence Berkeley National Laboratory"/>
            <person name="Harder C.B."/>
            <person name="Miyauchi S."/>
            <person name="Viragh M."/>
            <person name="Kuo A."/>
            <person name="Thoen E."/>
            <person name="Andreopoulos B."/>
            <person name="Lu D."/>
            <person name="Skrede I."/>
            <person name="Drula E."/>
            <person name="Henrissat B."/>
            <person name="Morin E."/>
            <person name="Kohler A."/>
            <person name="Barry K."/>
            <person name="LaButti K."/>
            <person name="Morin E."/>
            <person name="Salamov A."/>
            <person name="Lipzen A."/>
            <person name="Mereny Z."/>
            <person name="Hegedus B."/>
            <person name="Baldrian P."/>
            <person name="Stursova M."/>
            <person name="Weitz H."/>
            <person name="Taylor A."/>
            <person name="Grigoriev I.V."/>
            <person name="Nagy L.G."/>
            <person name="Martin F."/>
            <person name="Kauserud H."/>
        </authorList>
    </citation>
    <scope>NUCLEOTIDE SEQUENCE</scope>
    <source>
        <strain evidence="9">CBHHK188m</strain>
    </source>
</reference>
<feature type="transmembrane region" description="Helical" evidence="6">
    <location>
        <begin position="518"/>
        <end position="539"/>
    </location>
</feature>
<accession>A0AAD7IE02</accession>
<evidence type="ECO:0000313" key="10">
    <source>
        <dbReference type="Proteomes" id="UP001215280"/>
    </source>
</evidence>
<evidence type="ECO:0000313" key="9">
    <source>
        <dbReference type="EMBL" id="KAJ7740960.1"/>
    </source>
</evidence>
<evidence type="ECO:0000256" key="7">
    <source>
        <dbReference type="SAM" id="SignalP"/>
    </source>
</evidence>
<protein>
    <recommendedName>
        <fullName evidence="5">Endopeptidase S2P</fullName>
    </recommendedName>
</protein>
<feature type="transmembrane region" description="Helical" evidence="6">
    <location>
        <begin position="152"/>
        <end position="176"/>
    </location>
</feature>
<feature type="signal peptide" evidence="7">
    <location>
        <begin position="1"/>
        <end position="17"/>
    </location>
</feature>
<organism evidence="9 10">
    <name type="scientific">Mycena maculata</name>
    <dbReference type="NCBI Taxonomy" id="230809"/>
    <lineage>
        <taxon>Eukaryota</taxon>
        <taxon>Fungi</taxon>
        <taxon>Dikarya</taxon>
        <taxon>Basidiomycota</taxon>
        <taxon>Agaricomycotina</taxon>
        <taxon>Agaricomycetes</taxon>
        <taxon>Agaricomycetidae</taxon>
        <taxon>Agaricales</taxon>
        <taxon>Marasmiineae</taxon>
        <taxon>Mycenaceae</taxon>
        <taxon>Mycena</taxon>
    </lineage>
</organism>
<dbReference type="GO" id="GO:0016020">
    <property type="term" value="C:membrane"/>
    <property type="evidence" value="ECO:0007669"/>
    <property type="project" value="InterPro"/>
</dbReference>
<dbReference type="PRINTS" id="PR01000">
    <property type="entry name" value="SREBPS2PTASE"/>
</dbReference>
<dbReference type="Pfam" id="PF02163">
    <property type="entry name" value="Peptidase_M50"/>
    <property type="match status" value="1"/>
</dbReference>
<dbReference type="InterPro" id="IPR001193">
    <property type="entry name" value="MBTPS2"/>
</dbReference>
<dbReference type="GO" id="GO:0031293">
    <property type="term" value="P:membrane protein intracellular domain proteolysis"/>
    <property type="evidence" value="ECO:0007669"/>
    <property type="project" value="TreeGrafter"/>
</dbReference>
<keyword evidence="3 6" id="KW-1133">Transmembrane helix</keyword>